<dbReference type="GO" id="GO:0016020">
    <property type="term" value="C:membrane"/>
    <property type="evidence" value="ECO:0007669"/>
    <property type="project" value="UniProtKB-SubCell"/>
</dbReference>
<dbReference type="PANTHER" id="PTHR33162">
    <property type="entry name" value="SEC-INDEPENDENT PROTEIN TRANSLOCASE PROTEIN TATA, CHLOROPLASTIC"/>
    <property type="match status" value="1"/>
</dbReference>
<feature type="region of interest" description="Disordered" evidence="1">
    <location>
        <begin position="176"/>
        <end position="197"/>
    </location>
</feature>
<dbReference type="PANTHER" id="PTHR33162:SF3">
    <property type="entry name" value="SEC-INDEPENDENT PROTEIN TRANSLOCASE PROTEIN TATB, CHLOROPLASTIC"/>
    <property type="match status" value="1"/>
</dbReference>
<evidence type="ECO:0000256" key="1">
    <source>
        <dbReference type="SAM" id="MobiDB-lite"/>
    </source>
</evidence>
<sequence length="227" mass="24972">MTIVMIGVMACAVSSRPTYFSSSSTKRILFCTLSSSSTRVCSKTPNLSFSTSSSVKGLACFSQWSGLRHLGISARQKYAKAVKLFIWVARNLGKTLRAFQPTIRELQFDATCLWNVWEVSAVPSWFWYYPKIYGNPVYSMSLDMIHTSQVADDVSSPNKAYSTKDNLKITEEQLKAATQQQQQTPLGATSATATEPTPLKITEQLLSSIQEATAAGMPPMQKPGSES</sequence>
<evidence type="ECO:0000313" key="3">
    <source>
        <dbReference type="Proteomes" id="UP001370490"/>
    </source>
</evidence>
<organism evidence="2 3">
    <name type="scientific">Dillenia turbinata</name>
    <dbReference type="NCBI Taxonomy" id="194707"/>
    <lineage>
        <taxon>Eukaryota</taxon>
        <taxon>Viridiplantae</taxon>
        <taxon>Streptophyta</taxon>
        <taxon>Embryophyta</taxon>
        <taxon>Tracheophyta</taxon>
        <taxon>Spermatophyta</taxon>
        <taxon>Magnoliopsida</taxon>
        <taxon>eudicotyledons</taxon>
        <taxon>Gunneridae</taxon>
        <taxon>Pentapetalae</taxon>
        <taxon>Dilleniales</taxon>
        <taxon>Dilleniaceae</taxon>
        <taxon>Dillenia</taxon>
    </lineage>
</organism>
<name>A0AAN8VME8_9MAGN</name>
<dbReference type="GO" id="GO:0015031">
    <property type="term" value="P:protein transport"/>
    <property type="evidence" value="ECO:0007669"/>
    <property type="project" value="UniProtKB-KW"/>
</dbReference>
<accession>A0AAN8VME8</accession>
<dbReference type="EMBL" id="JBAMMX010000007">
    <property type="protein sequence ID" value="KAK6936820.1"/>
    <property type="molecule type" value="Genomic_DNA"/>
</dbReference>
<reference evidence="2 3" key="1">
    <citation type="submission" date="2023-12" db="EMBL/GenBank/DDBJ databases">
        <title>A high-quality genome assembly for Dillenia turbinata (Dilleniales).</title>
        <authorList>
            <person name="Chanderbali A."/>
        </authorList>
    </citation>
    <scope>NUCLEOTIDE SEQUENCE [LARGE SCALE GENOMIC DNA]</scope>
    <source>
        <strain evidence="2">LSX21</strain>
        <tissue evidence="2">Leaf</tissue>
    </source>
</reference>
<feature type="compositionally biased region" description="Polar residues" evidence="1">
    <location>
        <begin position="185"/>
        <end position="195"/>
    </location>
</feature>
<evidence type="ECO:0000313" key="2">
    <source>
        <dbReference type="EMBL" id="KAK6936820.1"/>
    </source>
</evidence>
<proteinExistence type="predicted"/>
<dbReference type="AlphaFoldDB" id="A0AAN8VME8"/>
<keyword evidence="3" id="KW-1185">Reference proteome</keyword>
<gene>
    <name evidence="2" type="ORF">RJ641_033850</name>
</gene>
<comment type="caution">
    <text evidence="2">The sequence shown here is derived from an EMBL/GenBank/DDBJ whole genome shotgun (WGS) entry which is preliminary data.</text>
</comment>
<dbReference type="Proteomes" id="UP001370490">
    <property type="component" value="Unassembled WGS sequence"/>
</dbReference>
<protein>
    <submittedName>
        <fullName evidence="2">Sec-independent protein translocase protein TatA/B/E</fullName>
    </submittedName>
</protein>